<keyword evidence="2" id="KW-0812">Transmembrane</keyword>
<gene>
    <name evidence="3" type="ORF">B0T10DRAFT_203730</name>
</gene>
<dbReference type="AlphaFoldDB" id="A0A9P8VRY7"/>
<keyword evidence="4" id="KW-1185">Reference proteome</keyword>
<reference evidence="3 4" key="1">
    <citation type="journal article" date="2021" name="Nat. Commun.">
        <title>Genetic determinants of endophytism in the Arabidopsis root mycobiome.</title>
        <authorList>
            <person name="Mesny F."/>
            <person name="Miyauchi S."/>
            <person name="Thiergart T."/>
            <person name="Pickel B."/>
            <person name="Atanasova L."/>
            <person name="Karlsson M."/>
            <person name="Huettel B."/>
            <person name="Barry K.W."/>
            <person name="Haridas S."/>
            <person name="Chen C."/>
            <person name="Bauer D."/>
            <person name="Andreopoulos W."/>
            <person name="Pangilinan J."/>
            <person name="LaButti K."/>
            <person name="Riley R."/>
            <person name="Lipzen A."/>
            <person name="Clum A."/>
            <person name="Drula E."/>
            <person name="Henrissat B."/>
            <person name="Kohler A."/>
            <person name="Grigoriev I.V."/>
            <person name="Martin F.M."/>
            <person name="Hacquard S."/>
        </authorList>
    </citation>
    <scope>NUCLEOTIDE SEQUENCE [LARGE SCALE GENOMIC DNA]</scope>
    <source>
        <strain evidence="3 4">MPI-CAGE-CH-0241</strain>
    </source>
</reference>
<evidence type="ECO:0000256" key="2">
    <source>
        <dbReference type="SAM" id="Phobius"/>
    </source>
</evidence>
<feature type="region of interest" description="Disordered" evidence="1">
    <location>
        <begin position="212"/>
        <end position="257"/>
    </location>
</feature>
<organism evidence="3 4">
    <name type="scientific">Thelonectria olida</name>
    <dbReference type="NCBI Taxonomy" id="1576542"/>
    <lineage>
        <taxon>Eukaryota</taxon>
        <taxon>Fungi</taxon>
        <taxon>Dikarya</taxon>
        <taxon>Ascomycota</taxon>
        <taxon>Pezizomycotina</taxon>
        <taxon>Sordariomycetes</taxon>
        <taxon>Hypocreomycetidae</taxon>
        <taxon>Hypocreales</taxon>
        <taxon>Nectriaceae</taxon>
        <taxon>Thelonectria</taxon>
    </lineage>
</organism>
<keyword evidence="2" id="KW-0472">Membrane</keyword>
<feature type="compositionally biased region" description="Polar residues" evidence="1">
    <location>
        <begin position="246"/>
        <end position="257"/>
    </location>
</feature>
<proteinExistence type="predicted"/>
<sequence length="257" mass="28945">MQRVRQDVEVRGNKLCRDADLQRLARAVKHAADLSSGRCCEADTARGAEESVRLERRIRSRFSITERNIINQIILQIHTKGSLMLWRGWLRHSRISSTSFRPGMDLVQLGHSGSARSARSARTIALSHLPSCEDRSCRSEKVTSYLLESGEGALEATSFYLLVLRTYFYFKGSWVLLIFFLFLIFYLNFNRVLLNDVSGDLLYAPTSQQQSATPASLATKERERRRGYQGGNAGDPPVSLDAQGTAAWTSQTGRHFP</sequence>
<evidence type="ECO:0000313" key="4">
    <source>
        <dbReference type="Proteomes" id="UP000777438"/>
    </source>
</evidence>
<accession>A0A9P8VRY7</accession>
<feature type="transmembrane region" description="Helical" evidence="2">
    <location>
        <begin position="168"/>
        <end position="189"/>
    </location>
</feature>
<keyword evidence="2" id="KW-1133">Transmembrane helix</keyword>
<dbReference type="EMBL" id="JAGPYM010000037">
    <property type="protein sequence ID" value="KAH6874761.1"/>
    <property type="molecule type" value="Genomic_DNA"/>
</dbReference>
<protein>
    <submittedName>
        <fullName evidence="3">Uncharacterized protein</fullName>
    </submittedName>
</protein>
<name>A0A9P8VRY7_9HYPO</name>
<evidence type="ECO:0000256" key="1">
    <source>
        <dbReference type="SAM" id="MobiDB-lite"/>
    </source>
</evidence>
<dbReference type="Proteomes" id="UP000777438">
    <property type="component" value="Unassembled WGS sequence"/>
</dbReference>
<evidence type="ECO:0000313" key="3">
    <source>
        <dbReference type="EMBL" id="KAH6874761.1"/>
    </source>
</evidence>
<comment type="caution">
    <text evidence="3">The sequence shown here is derived from an EMBL/GenBank/DDBJ whole genome shotgun (WGS) entry which is preliminary data.</text>
</comment>